<evidence type="ECO:0000313" key="1">
    <source>
        <dbReference type="EMBL" id="AJZ57899.1"/>
    </source>
</evidence>
<gene>
    <name evidence="1" type="ORF">OI25_2957</name>
</gene>
<evidence type="ECO:0008006" key="3">
    <source>
        <dbReference type="Google" id="ProtNLM"/>
    </source>
</evidence>
<dbReference type="EMBL" id="CP010026">
    <property type="protein sequence ID" value="AJZ57899.1"/>
    <property type="molecule type" value="Genomic_DNA"/>
</dbReference>
<protein>
    <recommendedName>
        <fullName evidence="3">DUF2188 domain-containing protein</fullName>
    </recommendedName>
</protein>
<dbReference type="RefSeq" id="WP_082094332.1">
    <property type="nucleotide sequence ID" value="NZ_CP010026.1"/>
</dbReference>
<dbReference type="AlphaFoldDB" id="A0AAU8SWD8"/>
<organism evidence="1 2">
    <name type="scientific">Paraburkholderia fungorum</name>
    <dbReference type="NCBI Taxonomy" id="134537"/>
    <lineage>
        <taxon>Bacteria</taxon>
        <taxon>Pseudomonadati</taxon>
        <taxon>Pseudomonadota</taxon>
        <taxon>Betaproteobacteria</taxon>
        <taxon>Burkholderiales</taxon>
        <taxon>Burkholderiaceae</taxon>
        <taxon>Paraburkholderia</taxon>
    </lineage>
</organism>
<dbReference type="KEGG" id="bfn:OI25_2957"/>
<sequence length="72" mass="7976">MPNVYVEPIPKGREGAIQGYVLEFAGDVKATNKTYGTQKEAIDDAKRLGHKPLVARVRVTNKGNPDHWRSAD</sequence>
<accession>A0AAU8SWD8</accession>
<dbReference type="GeneID" id="66520985"/>
<dbReference type="Proteomes" id="UP000032614">
    <property type="component" value="Chromosome 1"/>
</dbReference>
<reference evidence="1 2" key="1">
    <citation type="journal article" date="2015" name="Genome Announc.">
        <title>Complete genome sequences for 59 burkholderia isolates, both pathogenic and near neighbor.</title>
        <authorList>
            <person name="Johnson S.L."/>
            <person name="Bishop-Lilly K.A."/>
            <person name="Ladner J.T."/>
            <person name="Daligault H.E."/>
            <person name="Davenport K.W."/>
            <person name="Jaissle J."/>
            <person name="Frey K.G."/>
            <person name="Koroleva G.I."/>
            <person name="Bruce D.C."/>
            <person name="Coyne S.R."/>
            <person name="Broomall S.M."/>
            <person name="Li P.E."/>
            <person name="Teshima H."/>
            <person name="Gibbons H.S."/>
            <person name="Palacios G.F."/>
            <person name="Rosenzweig C.N."/>
            <person name="Redden C.L."/>
            <person name="Xu Y."/>
            <person name="Minogue T.D."/>
            <person name="Chain P.S."/>
        </authorList>
    </citation>
    <scope>NUCLEOTIDE SEQUENCE [LARGE SCALE GENOMIC DNA]</scope>
    <source>
        <strain evidence="1 2">ATCC BAA-463</strain>
    </source>
</reference>
<proteinExistence type="predicted"/>
<evidence type="ECO:0000313" key="2">
    <source>
        <dbReference type="Proteomes" id="UP000032614"/>
    </source>
</evidence>
<name>A0AAU8SWD8_9BURK</name>